<evidence type="ECO:0000256" key="1">
    <source>
        <dbReference type="SAM" id="Phobius"/>
    </source>
</evidence>
<dbReference type="PATRIC" id="fig|471514.4.peg.4651"/>
<proteinExistence type="predicted"/>
<dbReference type="Pfam" id="PF02588">
    <property type="entry name" value="YitT_membrane"/>
    <property type="match status" value="1"/>
</dbReference>
<feature type="transmembrane region" description="Helical" evidence="1">
    <location>
        <begin position="87"/>
        <end position="106"/>
    </location>
</feature>
<keyword evidence="1" id="KW-0472">Membrane</keyword>
<gene>
    <name evidence="2" type="ORF">AN477_18625</name>
</gene>
<organism evidence="2 3">
    <name type="scientific">Alicyclobacillus ferrooxydans</name>
    <dbReference type="NCBI Taxonomy" id="471514"/>
    <lineage>
        <taxon>Bacteria</taxon>
        <taxon>Bacillati</taxon>
        <taxon>Bacillota</taxon>
        <taxon>Bacilli</taxon>
        <taxon>Bacillales</taxon>
        <taxon>Alicyclobacillaceae</taxon>
        <taxon>Alicyclobacillus</taxon>
    </lineage>
</organism>
<reference evidence="2 3" key="1">
    <citation type="submission" date="2015-09" db="EMBL/GenBank/DDBJ databases">
        <title>Draft genome sequence of Alicyclobacillus ferrooxydans DSM 22381.</title>
        <authorList>
            <person name="Hemp J."/>
        </authorList>
    </citation>
    <scope>NUCLEOTIDE SEQUENCE [LARGE SCALE GENOMIC DNA]</scope>
    <source>
        <strain evidence="2 3">TC-34</strain>
    </source>
</reference>
<dbReference type="RefSeq" id="WP_054970681.1">
    <property type="nucleotide sequence ID" value="NZ_LJCO01000079.1"/>
</dbReference>
<protein>
    <submittedName>
        <fullName evidence="2">Uncharacterized protein</fullName>
    </submittedName>
</protein>
<feature type="transmembrane region" description="Helical" evidence="1">
    <location>
        <begin position="127"/>
        <end position="147"/>
    </location>
</feature>
<name>A0A0P9CH03_9BACL</name>
<sequence length="188" mass="19674">MAAVSVLIERDSHISSGGVSGLSIGIADYLHLSAGIVNLSVKLGIFGFIFILGGKSTGFWTVVAAGITGIAMWVFEQLPLDLDLPKWIAFVTILLFAKLPIGLLVSKGYSTGGFTAIGQILQARTGIPLRISLLILNLMPALAMLTAHGLLSGALTATIALSSGVATEAWTNLTRRVLDGHTMPCRTS</sequence>
<dbReference type="InterPro" id="IPR003740">
    <property type="entry name" value="YitT"/>
</dbReference>
<keyword evidence="3" id="KW-1185">Reference proteome</keyword>
<feature type="transmembrane region" description="Helical" evidence="1">
    <location>
        <begin position="58"/>
        <end position="75"/>
    </location>
</feature>
<keyword evidence="1" id="KW-0812">Transmembrane</keyword>
<evidence type="ECO:0000313" key="2">
    <source>
        <dbReference type="EMBL" id="KPV42313.1"/>
    </source>
</evidence>
<comment type="caution">
    <text evidence="2">The sequence shown here is derived from an EMBL/GenBank/DDBJ whole genome shotgun (WGS) entry which is preliminary data.</text>
</comment>
<dbReference type="AlphaFoldDB" id="A0A0P9CH03"/>
<dbReference type="Proteomes" id="UP000050482">
    <property type="component" value="Unassembled WGS sequence"/>
</dbReference>
<evidence type="ECO:0000313" key="3">
    <source>
        <dbReference type="Proteomes" id="UP000050482"/>
    </source>
</evidence>
<dbReference type="EMBL" id="LJCO01000079">
    <property type="protein sequence ID" value="KPV42313.1"/>
    <property type="molecule type" value="Genomic_DNA"/>
</dbReference>
<accession>A0A0P9CH03</accession>
<keyword evidence="1" id="KW-1133">Transmembrane helix</keyword>
<feature type="transmembrane region" description="Helical" evidence="1">
    <location>
        <begin position="29"/>
        <end position="51"/>
    </location>
</feature>
<dbReference type="STRING" id="471514.AN477_18625"/>